<sequence length="480" mass="54752">MKRIFLLIMLLNFTMACSDFLETEPELQISIDEQLSTREGVLQAYNGVYRDIEASFSAFNFVYADALGGNLTFTPSVTQNVVTVPDEIQFEYNFSSTPQNTTFNSYYENWYDIINQANLLLSNIENFEFFTEDEKNQLRAEMLVTRALSHYQISLLFAQHYGFSTDASHLGVVYNTDIIIAGEDFPSRETMAETYRLIQEDLDLALALFTNQQLQEGPSYSLFNTLTTSAIYARIALQMSDWQKALDYSSISIAQSGQSLMTQENYISEWEKPIDPVSEIILEFTSPRTSEGDVSSSISAYFQFNSSSNYGDYVASGDLLNLYAEDDIRGDLFIVQNLNTLNNSILQPQTYYFTKKFQDDAGTTFMRLSELYLIRSEANARLGNTSEALADLNSIRTRANLTELTDINTLLDDIFLERRRELAFEGFLLFDLARFNKDVERQDGCIAQVCDLGYPSNFFILPIPNDTVELNQNMQQNEGY</sequence>
<comment type="caution">
    <text evidence="9">The sequence shown here is derived from an EMBL/GenBank/DDBJ whole genome shotgun (WGS) entry which is preliminary data.</text>
</comment>
<dbReference type="Pfam" id="PF14322">
    <property type="entry name" value="SusD-like_3"/>
    <property type="match status" value="1"/>
</dbReference>
<dbReference type="Gene3D" id="1.25.40.390">
    <property type="match status" value="1"/>
</dbReference>
<comment type="similarity">
    <text evidence="2">Belongs to the SusD family.</text>
</comment>
<proteinExistence type="inferred from homology"/>
<gene>
    <name evidence="9" type="ORF">ACFOSX_09585</name>
</gene>
<keyword evidence="10" id="KW-1185">Reference proteome</keyword>
<feature type="signal peptide" evidence="6">
    <location>
        <begin position="1"/>
        <end position="18"/>
    </location>
</feature>
<evidence type="ECO:0000256" key="3">
    <source>
        <dbReference type="ARBA" id="ARBA00022729"/>
    </source>
</evidence>
<dbReference type="InterPro" id="IPR012944">
    <property type="entry name" value="SusD_RagB_dom"/>
</dbReference>
<evidence type="ECO:0000259" key="7">
    <source>
        <dbReference type="Pfam" id="PF07980"/>
    </source>
</evidence>
<dbReference type="InterPro" id="IPR033985">
    <property type="entry name" value="SusD-like_N"/>
</dbReference>
<dbReference type="Proteomes" id="UP001595812">
    <property type="component" value="Unassembled WGS sequence"/>
</dbReference>
<evidence type="ECO:0000313" key="10">
    <source>
        <dbReference type="Proteomes" id="UP001595812"/>
    </source>
</evidence>
<dbReference type="PROSITE" id="PS51257">
    <property type="entry name" value="PROKAR_LIPOPROTEIN"/>
    <property type="match status" value="1"/>
</dbReference>
<keyword evidence="3 6" id="KW-0732">Signal</keyword>
<dbReference type="RefSeq" id="WP_386099856.1">
    <property type="nucleotide sequence ID" value="NZ_JBHSAT010000004.1"/>
</dbReference>
<keyword evidence="5" id="KW-0998">Cell outer membrane</keyword>
<evidence type="ECO:0000259" key="8">
    <source>
        <dbReference type="Pfam" id="PF14322"/>
    </source>
</evidence>
<dbReference type="InterPro" id="IPR011990">
    <property type="entry name" value="TPR-like_helical_dom_sf"/>
</dbReference>
<keyword evidence="4" id="KW-0472">Membrane</keyword>
<evidence type="ECO:0000256" key="5">
    <source>
        <dbReference type="ARBA" id="ARBA00023237"/>
    </source>
</evidence>
<evidence type="ECO:0000256" key="1">
    <source>
        <dbReference type="ARBA" id="ARBA00004442"/>
    </source>
</evidence>
<feature type="chain" id="PRO_5045848918" evidence="6">
    <location>
        <begin position="19"/>
        <end position="480"/>
    </location>
</feature>
<evidence type="ECO:0000256" key="6">
    <source>
        <dbReference type="SAM" id="SignalP"/>
    </source>
</evidence>
<name>A0ABV8ALA3_9FLAO</name>
<evidence type="ECO:0000256" key="4">
    <source>
        <dbReference type="ARBA" id="ARBA00023136"/>
    </source>
</evidence>
<feature type="domain" description="SusD-like N-terminal" evidence="8">
    <location>
        <begin position="19"/>
        <end position="236"/>
    </location>
</feature>
<accession>A0ABV8ALA3</accession>
<comment type="subcellular location">
    <subcellularLocation>
        <location evidence="1">Cell outer membrane</location>
    </subcellularLocation>
</comment>
<feature type="domain" description="RagB/SusD" evidence="7">
    <location>
        <begin position="358"/>
        <end position="480"/>
    </location>
</feature>
<dbReference type="SUPFAM" id="SSF48452">
    <property type="entry name" value="TPR-like"/>
    <property type="match status" value="1"/>
</dbReference>
<evidence type="ECO:0000313" key="9">
    <source>
        <dbReference type="EMBL" id="MFC3877482.1"/>
    </source>
</evidence>
<dbReference type="EMBL" id="JBHSAT010000004">
    <property type="protein sequence ID" value="MFC3877482.1"/>
    <property type="molecule type" value="Genomic_DNA"/>
</dbReference>
<dbReference type="CDD" id="cd08977">
    <property type="entry name" value="SusD"/>
    <property type="match status" value="1"/>
</dbReference>
<dbReference type="Pfam" id="PF07980">
    <property type="entry name" value="SusD_RagB"/>
    <property type="match status" value="1"/>
</dbReference>
<organism evidence="9 10">
    <name type="scientific">Winogradskyella maritima</name>
    <dbReference type="NCBI Taxonomy" id="1517766"/>
    <lineage>
        <taxon>Bacteria</taxon>
        <taxon>Pseudomonadati</taxon>
        <taxon>Bacteroidota</taxon>
        <taxon>Flavobacteriia</taxon>
        <taxon>Flavobacteriales</taxon>
        <taxon>Flavobacteriaceae</taxon>
        <taxon>Winogradskyella</taxon>
    </lineage>
</organism>
<evidence type="ECO:0000256" key="2">
    <source>
        <dbReference type="ARBA" id="ARBA00006275"/>
    </source>
</evidence>
<protein>
    <submittedName>
        <fullName evidence="9">RagB/SusD family nutrient uptake outer membrane protein</fullName>
    </submittedName>
</protein>
<reference evidence="10" key="1">
    <citation type="journal article" date="2019" name="Int. J. Syst. Evol. Microbiol.">
        <title>The Global Catalogue of Microorganisms (GCM) 10K type strain sequencing project: providing services to taxonomists for standard genome sequencing and annotation.</title>
        <authorList>
            <consortium name="The Broad Institute Genomics Platform"/>
            <consortium name="The Broad Institute Genome Sequencing Center for Infectious Disease"/>
            <person name="Wu L."/>
            <person name="Ma J."/>
        </authorList>
    </citation>
    <scope>NUCLEOTIDE SEQUENCE [LARGE SCALE GENOMIC DNA]</scope>
    <source>
        <strain evidence="10">CECT 8979</strain>
    </source>
</reference>